<evidence type="ECO:0000313" key="2">
    <source>
        <dbReference type="EMBL" id="RYP83044.1"/>
    </source>
</evidence>
<dbReference type="PANTHER" id="PTHR24567:SF74">
    <property type="entry name" value="HTH-TYPE TRANSCRIPTIONAL REGULATOR ARCR"/>
    <property type="match status" value="1"/>
</dbReference>
<dbReference type="AlphaFoldDB" id="A0A4Q4Z7S3"/>
<dbReference type="PANTHER" id="PTHR24567">
    <property type="entry name" value="CRP FAMILY TRANSCRIPTIONAL REGULATORY PROTEIN"/>
    <property type="match status" value="1"/>
</dbReference>
<dbReference type="SUPFAM" id="SSF51206">
    <property type="entry name" value="cAMP-binding domain-like"/>
    <property type="match status" value="1"/>
</dbReference>
<dbReference type="Proteomes" id="UP000295198">
    <property type="component" value="Unassembled WGS sequence"/>
</dbReference>
<dbReference type="InterPro" id="IPR000595">
    <property type="entry name" value="cNMP-bd_dom"/>
</dbReference>
<evidence type="ECO:0000259" key="1">
    <source>
        <dbReference type="PROSITE" id="PS50042"/>
    </source>
</evidence>
<gene>
    <name evidence="2" type="ORF">EKO23_20145</name>
</gene>
<dbReference type="EMBL" id="SDKM01000038">
    <property type="protein sequence ID" value="RYP83044.1"/>
    <property type="molecule type" value="Genomic_DNA"/>
</dbReference>
<dbReference type="PROSITE" id="PS50042">
    <property type="entry name" value="CNMP_BINDING_3"/>
    <property type="match status" value="1"/>
</dbReference>
<dbReference type="Gene3D" id="2.60.120.10">
    <property type="entry name" value="Jelly Rolls"/>
    <property type="match status" value="1"/>
</dbReference>
<dbReference type="InterPro" id="IPR050397">
    <property type="entry name" value="Env_Response_Regulators"/>
</dbReference>
<dbReference type="Pfam" id="PF00027">
    <property type="entry name" value="cNMP_binding"/>
    <property type="match status" value="1"/>
</dbReference>
<keyword evidence="3" id="KW-1185">Reference proteome</keyword>
<dbReference type="InterPro" id="IPR018490">
    <property type="entry name" value="cNMP-bd_dom_sf"/>
</dbReference>
<organism evidence="2 3">
    <name type="scientific">Nocardioides guangzhouensis</name>
    <dbReference type="NCBI Taxonomy" id="2497878"/>
    <lineage>
        <taxon>Bacteria</taxon>
        <taxon>Bacillati</taxon>
        <taxon>Actinomycetota</taxon>
        <taxon>Actinomycetes</taxon>
        <taxon>Propionibacteriales</taxon>
        <taxon>Nocardioidaceae</taxon>
        <taxon>Nocardioides</taxon>
    </lineage>
</organism>
<dbReference type="RefSeq" id="WP_134720056.1">
    <property type="nucleotide sequence ID" value="NZ_SDKM01000038.1"/>
</dbReference>
<dbReference type="SMART" id="SM00100">
    <property type="entry name" value="cNMP"/>
    <property type="match status" value="1"/>
</dbReference>
<protein>
    <submittedName>
        <fullName evidence="2">Cyclic nucleotide-binding domain-containing protein</fullName>
    </submittedName>
</protein>
<dbReference type="GO" id="GO:0005829">
    <property type="term" value="C:cytosol"/>
    <property type="evidence" value="ECO:0007669"/>
    <property type="project" value="TreeGrafter"/>
</dbReference>
<name>A0A4Q4Z7S3_9ACTN</name>
<comment type="caution">
    <text evidence="2">The sequence shown here is derived from an EMBL/GenBank/DDBJ whole genome shotgun (WGS) entry which is preliminary data.</text>
</comment>
<dbReference type="GO" id="GO:0003700">
    <property type="term" value="F:DNA-binding transcription factor activity"/>
    <property type="evidence" value="ECO:0007669"/>
    <property type="project" value="TreeGrafter"/>
</dbReference>
<reference evidence="2 3" key="1">
    <citation type="submission" date="2019-01" db="EMBL/GenBank/DDBJ databases">
        <title>Nocardioides guangzhouensis sp. nov., an actinobacterium isolated from soil.</title>
        <authorList>
            <person name="Fu Y."/>
            <person name="Cai Y."/>
            <person name="Lin Z."/>
            <person name="Chen P."/>
        </authorList>
    </citation>
    <scope>NUCLEOTIDE SEQUENCE [LARGE SCALE GENOMIC DNA]</scope>
    <source>
        <strain evidence="2 3">130</strain>
    </source>
</reference>
<feature type="domain" description="Cyclic nucleotide-binding" evidence="1">
    <location>
        <begin position="13"/>
        <end position="82"/>
    </location>
</feature>
<dbReference type="CDD" id="cd00038">
    <property type="entry name" value="CAP_ED"/>
    <property type="match status" value="1"/>
</dbReference>
<accession>A0A4Q4Z7S3</accession>
<dbReference type="InterPro" id="IPR014710">
    <property type="entry name" value="RmlC-like_jellyroll"/>
</dbReference>
<sequence>MRPVGELLVGHPFFAGLDEEIIRELEGCARNVHVHAGEHLFREGEDADSFFVVRKGRVALDVHMPDRGHMVIATVEAGDVVGWSWFVPPYRWFFDARAVGEVSAVSVDATCLRDKCEADPALGYALMQRVAQVMYQRLQATRVRLLDVYGADHAG</sequence>
<dbReference type="OrthoDB" id="156829at2"/>
<proteinExistence type="predicted"/>
<evidence type="ECO:0000313" key="3">
    <source>
        <dbReference type="Proteomes" id="UP000295198"/>
    </source>
</evidence>